<dbReference type="Pfam" id="PF02297">
    <property type="entry name" value="COX6B"/>
    <property type="match status" value="1"/>
</dbReference>
<dbReference type="PROSITE" id="PS51808">
    <property type="entry name" value="CHCH"/>
    <property type="match status" value="1"/>
</dbReference>
<keyword evidence="11" id="KW-1185">Reference proteome</keyword>
<gene>
    <name evidence="10" type="ORF">DL546_005362</name>
</gene>
<evidence type="ECO:0000256" key="1">
    <source>
        <dbReference type="ARBA" id="ARBA00004123"/>
    </source>
</evidence>
<feature type="region of interest" description="Disordered" evidence="9">
    <location>
        <begin position="1"/>
        <end position="21"/>
    </location>
</feature>
<dbReference type="PANTHER" id="PTHR47677">
    <property type="entry name" value="CYTOCHROME C OXIDASE ASSEMBLY FACTOR 6"/>
    <property type="match status" value="1"/>
</dbReference>
<keyword evidence="8" id="KW-0539">Nucleus</keyword>
<protein>
    <recommendedName>
        <fullName evidence="12">Cytochrome c oxidase subunit 6B</fullName>
    </recommendedName>
</protein>
<dbReference type="InterPro" id="IPR048281">
    <property type="entry name" value="COA6_fun"/>
</dbReference>
<evidence type="ECO:0000256" key="3">
    <source>
        <dbReference type="ARBA" id="ARBA00004569"/>
    </source>
</evidence>
<dbReference type="SUPFAM" id="SSF47694">
    <property type="entry name" value="Cytochrome c oxidase subunit h"/>
    <property type="match status" value="1"/>
</dbReference>
<keyword evidence="6" id="KW-0496">Mitochondrion</keyword>
<evidence type="ECO:0000256" key="4">
    <source>
        <dbReference type="ARBA" id="ARBA00006425"/>
    </source>
</evidence>
<dbReference type="EMBL" id="QVQW01000030">
    <property type="protein sequence ID" value="RKU44501.1"/>
    <property type="molecule type" value="Genomic_DNA"/>
</dbReference>
<sequence>MGLFSAFSGSAPEDKRAEEVRTGAVAPLRTERAKCYVARDAYFACLDKNNIIDALKDEKAAAKACGEESKEFEKDCATAWVTYFKKWRVQDIQKRARLAELEKQGANKLDITTDFKPRTD</sequence>
<dbReference type="OrthoDB" id="5545577at2759"/>
<dbReference type="InterPro" id="IPR048280">
    <property type="entry name" value="COX6B-like"/>
</dbReference>
<dbReference type="FunFam" id="1.10.10.140:FF:000003">
    <property type="entry name" value="Cytochrome c oxidase assembly factor 6"/>
    <property type="match status" value="1"/>
</dbReference>
<evidence type="ECO:0000313" key="11">
    <source>
        <dbReference type="Proteomes" id="UP000275385"/>
    </source>
</evidence>
<dbReference type="STRING" id="177199.A0A420Y9E7"/>
<evidence type="ECO:0000313" key="10">
    <source>
        <dbReference type="EMBL" id="RKU44501.1"/>
    </source>
</evidence>
<evidence type="ECO:0000256" key="2">
    <source>
        <dbReference type="ARBA" id="ARBA00004496"/>
    </source>
</evidence>
<accession>A0A420Y9E7</accession>
<dbReference type="AlphaFoldDB" id="A0A420Y9E7"/>
<evidence type="ECO:0000256" key="5">
    <source>
        <dbReference type="ARBA" id="ARBA00022490"/>
    </source>
</evidence>
<name>A0A420Y9E7_9PEZI</name>
<evidence type="ECO:0008006" key="12">
    <source>
        <dbReference type="Google" id="ProtNLM"/>
    </source>
</evidence>
<evidence type="ECO:0000256" key="8">
    <source>
        <dbReference type="ARBA" id="ARBA00023242"/>
    </source>
</evidence>
<comment type="similarity">
    <text evidence="4">Belongs to the cytochrome c oxidase subunit 6B family.</text>
</comment>
<evidence type="ECO:0000256" key="6">
    <source>
        <dbReference type="ARBA" id="ARBA00023128"/>
    </source>
</evidence>
<feature type="compositionally biased region" description="Basic and acidic residues" evidence="9">
    <location>
        <begin position="12"/>
        <end position="21"/>
    </location>
</feature>
<dbReference type="GO" id="GO:0033617">
    <property type="term" value="P:mitochondrial respiratory chain complex IV assembly"/>
    <property type="evidence" value="ECO:0007669"/>
    <property type="project" value="TreeGrafter"/>
</dbReference>
<dbReference type="PANTHER" id="PTHR47677:SF1">
    <property type="entry name" value="CYTOCHROME C OXIDASE ASSEMBLY FACTOR 6"/>
    <property type="match status" value="1"/>
</dbReference>
<dbReference type="GO" id="GO:0005758">
    <property type="term" value="C:mitochondrial intermembrane space"/>
    <property type="evidence" value="ECO:0007669"/>
    <property type="project" value="UniProtKB-SubCell"/>
</dbReference>
<reference evidence="10 11" key="1">
    <citation type="submission" date="2018-08" db="EMBL/GenBank/DDBJ databases">
        <title>Draft genome of the lignicolous fungus Coniochaeta pulveracea.</title>
        <authorList>
            <person name="Borstlap C.J."/>
            <person name="De Witt R.N."/>
            <person name="Botha A."/>
            <person name="Volschenk H."/>
        </authorList>
    </citation>
    <scope>NUCLEOTIDE SEQUENCE [LARGE SCALE GENOMIC DNA]</scope>
    <source>
        <strain evidence="10 11">CAB683</strain>
    </source>
</reference>
<dbReference type="InterPro" id="IPR036549">
    <property type="entry name" value="CX6/COA6-like_sf"/>
</dbReference>
<evidence type="ECO:0000256" key="9">
    <source>
        <dbReference type="SAM" id="MobiDB-lite"/>
    </source>
</evidence>
<comment type="subcellular location">
    <subcellularLocation>
        <location evidence="2">Cytoplasm</location>
    </subcellularLocation>
    <subcellularLocation>
        <location evidence="3">Mitochondrion intermembrane space</location>
    </subcellularLocation>
    <subcellularLocation>
        <location evidence="1">Nucleus</location>
    </subcellularLocation>
</comment>
<dbReference type="Gene3D" id="1.10.10.140">
    <property type="entry name" value="Cytochrome c oxidase, subunit VIb"/>
    <property type="match status" value="1"/>
</dbReference>
<proteinExistence type="inferred from homology"/>
<keyword evidence="5" id="KW-0963">Cytoplasm</keyword>
<organism evidence="10 11">
    <name type="scientific">Coniochaeta pulveracea</name>
    <dbReference type="NCBI Taxonomy" id="177199"/>
    <lineage>
        <taxon>Eukaryota</taxon>
        <taxon>Fungi</taxon>
        <taxon>Dikarya</taxon>
        <taxon>Ascomycota</taxon>
        <taxon>Pezizomycotina</taxon>
        <taxon>Sordariomycetes</taxon>
        <taxon>Sordariomycetidae</taxon>
        <taxon>Coniochaetales</taxon>
        <taxon>Coniochaetaceae</taxon>
        <taxon>Coniochaeta</taxon>
    </lineage>
</organism>
<comment type="caution">
    <text evidence="10">The sequence shown here is derived from an EMBL/GenBank/DDBJ whole genome shotgun (WGS) entry which is preliminary data.</text>
</comment>
<dbReference type="Proteomes" id="UP000275385">
    <property type="component" value="Unassembled WGS sequence"/>
</dbReference>
<evidence type="ECO:0000256" key="7">
    <source>
        <dbReference type="ARBA" id="ARBA00023157"/>
    </source>
</evidence>
<keyword evidence="7" id="KW-1015">Disulfide bond</keyword>
<dbReference type="GO" id="GO:0005634">
    <property type="term" value="C:nucleus"/>
    <property type="evidence" value="ECO:0007669"/>
    <property type="project" value="UniProtKB-SubCell"/>
</dbReference>